<dbReference type="Proteomes" id="UP000265926">
    <property type="component" value="Unassembled WGS sequence"/>
</dbReference>
<keyword evidence="3" id="KW-0472">Membrane</keyword>
<feature type="compositionally biased region" description="Basic and acidic residues" evidence="2">
    <location>
        <begin position="49"/>
        <end position="59"/>
    </location>
</feature>
<comment type="caution">
    <text evidence="4">The sequence shown here is derived from an EMBL/GenBank/DDBJ whole genome shotgun (WGS) entry which is preliminary data.</text>
</comment>
<feature type="transmembrane region" description="Helical" evidence="3">
    <location>
        <begin position="160"/>
        <end position="182"/>
    </location>
</feature>
<feature type="transmembrane region" description="Helical" evidence="3">
    <location>
        <begin position="216"/>
        <end position="233"/>
    </location>
</feature>
<evidence type="ECO:0000256" key="1">
    <source>
        <dbReference type="SAM" id="Coils"/>
    </source>
</evidence>
<feature type="transmembrane region" description="Helical" evidence="3">
    <location>
        <begin position="589"/>
        <end position="610"/>
    </location>
</feature>
<feature type="transmembrane region" description="Helical" evidence="3">
    <location>
        <begin position="265"/>
        <end position="283"/>
    </location>
</feature>
<feature type="transmembrane region" description="Helical" evidence="3">
    <location>
        <begin position="354"/>
        <end position="371"/>
    </location>
</feature>
<accession>A0A399SQN3</accession>
<feature type="transmembrane region" description="Helical" evidence="3">
    <location>
        <begin position="467"/>
        <end position="486"/>
    </location>
</feature>
<evidence type="ECO:0000256" key="2">
    <source>
        <dbReference type="SAM" id="MobiDB-lite"/>
    </source>
</evidence>
<keyword evidence="1" id="KW-0175">Coiled coil</keyword>
<reference evidence="4 5" key="1">
    <citation type="submission" date="2018-08" db="EMBL/GenBank/DDBJ databases">
        <title>Pallidiluteibacterium maritimus gen. nov., sp. nov., isolated from coastal sediment.</title>
        <authorList>
            <person name="Zhou L.Y."/>
        </authorList>
    </citation>
    <scope>NUCLEOTIDE SEQUENCE [LARGE SCALE GENOMIC DNA]</scope>
    <source>
        <strain evidence="4 5">XSD2</strain>
    </source>
</reference>
<evidence type="ECO:0000256" key="3">
    <source>
        <dbReference type="SAM" id="Phobius"/>
    </source>
</evidence>
<feature type="region of interest" description="Disordered" evidence="2">
    <location>
        <begin position="45"/>
        <end position="67"/>
    </location>
</feature>
<feature type="transmembrane region" description="Helical" evidence="3">
    <location>
        <begin position="560"/>
        <end position="577"/>
    </location>
</feature>
<dbReference type="PANTHER" id="PTHR38434:SF1">
    <property type="entry name" value="BLL2549 PROTEIN"/>
    <property type="match status" value="1"/>
</dbReference>
<proteinExistence type="predicted"/>
<feature type="transmembrane region" description="Helical" evidence="3">
    <location>
        <begin position="323"/>
        <end position="342"/>
    </location>
</feature>
<feature type="coiled-coil region" evidence="1">
    <location>
        <begin position="1"/>
        <end position="42"/>
    </location>
</feature>
<feature type="transmembrane region" description="Helical" evidence="3">
    <location>
        <begin position="378"/>
        <end position="396"/>
    </location>
</feature>
<dbReference type="PANTHER" id="PTHR38434">
    <property type="entry name" value="BLL2549 PROTEIN"/>
    <property type="match status" value="1"/>
</dbReference>
<dbReference type="OrthoDB" id="666059at2"/>
<dbReference type="Pfam" id="PF10101">
    <property type="entry name" value="DUF2339"/>
    <property type="match status" value="1"/>
</dbReference>
<feature type="transmembrane region" description="Helical" evidence="3">
    <location>
        <begin position="663"/>
        <end position="684"/>
    </location>
</feature>
<sequence length="777" mass="89323">MNVSKSEKQELLQKLNELLKKQSDFQQEINALQRHIVRLQVEEPEPAAEETREFTHHEQTLAQKTATTKEQARYTEHYVKKESKKVPNFWEQSGITSEFEQFVGTNLINKIGMIVVIIGVGIGAKYAIDNNLISPLMRILLGYLVGGILAFFAVRLKENYFNFSAVLFSGAMAIFYFISYAAYTYYSLFPYVVAFLLMVLFTVFTVALALYYDRQVIAHFGLAGAYIVPFILYSPVSSALVLFTYMAIINLGILFISTKKQWKPLNYIAFLATWGIFISWFASKDYDNQLGTALVFASLFFAIFYLVFLSYKLILKEKLAIDDIVFLILNSAIFYTIGMVALDMNDLSQTYGGLFTFINALVHGSTAFLVYRSEKKELFYWTIGLVILLITIAIGIQFESHLITILWAGEAAFLFWLGRSQKIPLFDYISASLMVLTFFALTVNWFSVSYNFYPQTINEVFTPLLNLTFLTSLAVAASYAFVYYTNTQWSPEEGKMKSWLEVFNILFGGLFLLTIFITFYNQIDLYWNNRQIYATYELNENGTWTKAYENTNKDIFTFKTIWMMNYSVLFFSALAFVNHKRIRNMVLNGFILVMGFLLMVVLLSGGLSSLGSLRESYLSTDLAGNYNVTIYYLLIRYVFYLFLALLFYALYRFSLVQINQKNIVNTFEVVLSITLIVICSSELIHWLNLSDSANVYNYGLSILWGILSFLLIVYGIWKKKKHLRLTSIILFGVTIIKLFVYDLSNLATVPKTIVFVSVGALLLVVSFLYNKYRKIIF</sequence>
<feature type="transmembrane region" description="Helical" evidence="3">
    <location>
        <begin position="723"/>
        <end position="740"/>
    </location>
</feature>
<dbReference type="InterPro" id="IPR019286">
    <property type="entry name" value="DUF2339_TM"/>
</dbReference>
<feature type="transmembrane region" description="Helical" evidence="3">
    <location>
        <begin position="402"/>
        <end position="418"/>
    </location>
</feature>
<feature type="transmembrane region" description="Helical" evidence="3">
    <location>
        <begin position="188"/>
        <end position="211"/>
    </location>
</feature>
<keyword evidence="5" id="KW-1185">Reference proteome</keyword>
<feature type="transmembrane region" description="Helical" evidence="3">
    <location>
        <begin position="630"/>
        <end position="651"/>
    </location>
</feature>
<evidence type="ECO:0000313" key="4">
    <source>
        <dbReference type="EMBL" id="RIJ45678.1"/>
    </source>
</evidence>
<keyword evidence="3" id="KW-0812">Transmembrane</keyword>
<feature type="transmembrane region" description="Helical" evidence="3">
    <location>
        <begin position="239"/>
        <end position="258"/>
    </location>
</feature>
<organism evidence="4 5">
    <name type="scientific">Maribellus luteus</name>
    <dbReference type="NCBI Taxonomy" id="2305463"/>
    <lineage>
        <taxon>Bacteria</taxon>
        <taxon>Pseudomonadati</taxon>
        <taxon>Bacteroidota</taxon>
        <taxon>Bacteroidia</taxon>
        <taxon>Marinilabiliales</taxon>
        <taxon>Prolixibacteraceae</taxon>
        <taxon>Maribellus</taxon>
    </lineage>
</organism>
<evidence type="ECO:0000313" key="5">
    <source>
        <dbReference type="Proteomes" id="UP000265926"/>
    </source>
</evidence>
<name>A0A399SQN3_9BACT</name>
<feature type="transmembrane region" description="Helical" evidence="3">
    <location>
        <begin position="696"/>
        <end position="716"/>
    </location>
</feature>
<protein>
    <submittedName>
        <fullName evidence="4">DUF2339 domain-containing protein</fullName>
    </submittedName>
</protein>
<gene>
    <name evidence="4" type="ORF">D1614_21985</name>
</gene>
<feature type="transmembrane region" description="Helical" evidence="3">
    <location>
        <begin position="498"/>
        <end position="520"/>
    </location>
</feature>
<dbReference type="EMBL" id="QWGR01000021">
    <property type="protein sequence ID" value="RIJ45678.1"/>
    <property type="molecule type" value="Genomic_DNA"/>
</dbReference>
<keyword evidence="3" id="KW-1133">Transmembrane helix</keyword>
<feature type="transmembrane region" description="Helical" evidence="3">
    <location>
        <begin position="107"/>
        <end position="126"/>
    </location>
</feature>
<feature type="transmembrane region" description="Helical" evidence="3">
    <location>
        <begin position="132"/>
        <end position="153"/>
    </location>
</feature>
<dbReference type="AlphaFoldDB" id="A0A399SQN3"/>
<feature type="transmembrane region" description="Helical" evidence="3">
    <location>
        <begin position="425"/>
        <end position="447"/>
    </location>
</feature>
<dbReference type="RefSeq" id="WP_119440155.1">
    <property type="nucleotide sequence ID" value="NZ_QWGR01000021.1"/>
</dbReference>
<feature type="transmembrane region" description="Helical" evidence="3">
    <location>
        <begin position="289"/>
        <end position="311"/>
    </location>
</feature>
<feature type="transmembrane region" description="Helical" evidence="3">
    <location>
        <begin position="752"/>
        <end position="769"/>
    </location>
</feature>